<dbReference type="RefSeq" id="XP_069211219.1">
    <property type="nucleotide sequence ID" value="XM_069350833.1"/>
</dbReference>
<dbReference type="Gene3D" id="2.160.10.10">
    <property type="entry name" value="Hexapeptide repeat proteins"/>
    <property type="match status" value="1"/>
</dbReference>
<evidence type="ECO:0000256" key="6">
    <source>
        <dbReference type="ARBA" id="ARBA00034687"/>
    </source>
</evidence>
<dbReference type="Proteomes" id="UP001565368">
    <property type="component" value="Unassembled WGS sequence"/>
</dbReference>
<comment type="subcellular location">
    <subcellularLocation>
        <location evidence="1">Cytoplasm</location>
        <location evidence="1">Cytoskeleton</location>
    </subcellularLocation>
</comment>
<evidence type="ECO:0000256" key="3">
    <source>
        <dbReference type="ARBA" id="ARBA00016573"/>
    </source>
</evidence>
<accession>A0ABR3Q9F3</accession>
<organism evidence="7 8">
    <name type="scientific">Vanrija albida</name>
    <dbReference type="NCBI Taxonomy" id="181172"/>
    <lineage>
        <taxon>Eukaryota</taxon>
        <taxon>Fungi</taxon>
        <taxon>Dikarya</taxon>
        <taxon>Basidiomycota</taxon>
        <taxon>Agaricomycotina</taxon>
        <taxon>Tremellomycetes</taxon>
        <taxon>Trichosporonales</taxon>
        <taxon>Trichosporonaceae</taxon>
        <taxon>Vanrija</taxon>
    </lineage>
</organism>
<keyword evidence="5" id="KW-0206">Cytoskeleton</keyword>
<comment type="caution">
    <text evidence="7">The sequence shown here is derived from an EMBL/GenBank/DDBJ whole genome shotgun (WGS) entry which is preliminary data.</text>
</comment>
<proteinExistence type="inferred from homology"/>
<gene>
    <name evidence="7" type="ORF">Q8F55_002226</name>
</gene>
<dbReference type="PANTHER" id="PTHR13072">
    <property type="entry name" value="DYNACTIN 6"/>
    <property type="match status" value="1"/>
</dbReference>
<evidence type="ECO:0000313" key="8">
    <source>
        <dbReference type="Proteomes" id="UP001565368"/>
    </source>
</evidence>
<keyword evidence="8" id="KW-1185">Reference proteome</keyword>
<evidence type="ECO:0000256" key="2">
    <source>
        <dbReference type="ARBA" id="ARBA00007719"/>
    </source>
</evidence>
<dbReference type="InterPro" id="IPR027777">
    <property type="entry name" value="DCTN6"/>
</dbReference>
<evidence type="ECO:0000256" key="1">
    <source>
        <dbReference type="ARBA" id="ARBA00004245"/>
    </source>
</evidence>
<name>A0ABR3Q9F3_9TREE</name>
<dbReference type="GeneID" id="95983269"/>
<evidence type="ECO:0000256" key="5">
    <source>
        <dbReference type="ARBA" id="ARBA00023212"/>
    </source>
</evidence>
<comment type="similarity">
    <text evidence="2">Belongs to the dynactin subunits 5/6 family. Dynactin subunit 6 subfamily.</text>
</comment>
<evidence type="ECO:0000256" key="4">
    <source>
        <dbReference type="ARBA" id="ARBA00022490"/>
    </source>
</evidence>
<dbReference type="SUPFAM" id="SSF51161">
    <property type="entry name" value="Trimeric LpxA-like enzymes"/>
    <property type="match status" value="1"/>
</dbReference>
<evidence type="ECO:0000313" key="7">
    <source>
        <dbReference type="EMBL" id="KAL1411275.1"/>
    </source>
</evidence>
<keyword evidence="4" id="KW-0963">Cytoplasm</keyword>
<protein>
    <recommendedName>
        <fullName evidence="3">Dynactin subunit 6</fullName>
    </recommendedName>
</protein>
<dbReference type="EMBL" id="JBBXJM010000002">
    <property type="protein sequence ID" value="KAL1411275.1"/>
    <property type="molecule type" value="Genomic_DNA"/>
</dbReference>
<sequence>MLSLGSGCVLHPRCSVRVAPGAALALGDGCVVEEDAVLSFSGPGLASVGAHTVFMVACRADLVPGEAVGAWCSFMPRSRVSGVRVGDQCTLSAGAALDAAHPALVGQVEGEGDGVVPALPPRTIIHGAANAARTWDAGGEAQERALRLSATEYLREVLPKFNKQRPA</sequence>
<dbReference type="PANTHER" id="PTHR13072:SF0">
    <property type="entry name" value="DYNACTIN SUBUNIT 6"/>
    <property type="match status" value="1"/>
</dbReference>
<reference evidence="7 8" key="1">
    <citation type="submission" date="2023-08" db="EMBL/GenBank/DDBJ databases">
        <title>Annotated Genome Sequence of Vanrija albida AlHP1.</title>
        <authorList>
            <person name="Herzog R."/>
        </authorList>
    </citation>
    <scope>NUCLEOTIDE SEQUENCE [LARGE SCALE GENOMIC DNA]</scope>
    <source>
        <strain evidence="7 8">AlHP1</strain>
    </source>
</reference>
<dbReference type="InterPro" id="IPR011004">
    <property type="entry name" value="Trimer_LpxA-like_sf"/>
</dbReference>
<comment type="function">
    <text evidence="6">Part of the dynactin complex that activates the molecular motor dynein for ultra-processive transport along microtubules.</text>
</comment>